<accession>A0AB34JP44</accession>
<dbReference type="InterPro" id="IPR050910">
    <property type="entry name" value="JMJD6_ArgDemeth/LysHydrox"/>
</dbReference>
<evidence type="ECO:0000313" key="5">
    <source>
        <dbReference type="Proteomes" id="UP001515480"/>
    </source>
</evidence>
<sequence length="912" mass="96617">MAAACAAIGAHPLTWERFSSMVASRQFVDHRASESVQLLAYAAGALPDPSSPPFSRFTPLQRPPPPGLAPPPDTDAEERAMRCVICRIATQELQLAAEVVASCDDDGDADGDGNALLAASIERLCEHLEARGLLGHTERRAALSRRVCDALVRRQRKDLRRWLASSEGLSAELPRRVCREACDSSHGLQPVGEMRDWPSVVQLLLDQDGEALSASLRRGGAAASALAAEREDEVASVAVDAQGTAAAAGGGGGGGGALSALLLLAAARSDVLTVKLLCAVGACRRALQQAPSVHALMRALAEAAPVDLLEAMWKAEVPLSASARLDVPAALRTPDATSLRRWARGRGRVALQLHWAASPRAAAAHDGAESVSAAHAAAFTLQDGALHAMLRAAPHAANLTDGAGRTPLHYAAHGSERLQSLVYLFTPQPFRTWLQTRSRSPITFAPPLAPPALHDELSDAQQATVALLLRAGADVARADAHGTTPLHLAAESGALPLLRLLARHAASPCATAALLRATDAAGRDVAARAEAAGQHEAAAWVRRELRRAEDRRHACASAPPPPTPSTPLPASPPRPASNPPSESTRPSPPASAPPEPTPSPPPAACDFETLAAAELTPELFVERFVAVTQAIDDWPARTSLTRAAFLARYGALLWQPQYLLPGNATRLDEYLARAAAGGETRPLSFNRPADAAAMRALQQEIRWPSAFAHPSLRGDGSAAAGLDLFLGPKGSGLPQAHILPTPFACLLPPWINSNPPSQHHHGAVWNALLYGRKLWTALPPANSTFDPRHVHPLDSEWQHAWPPRDTPKRRRTRGGGGRPAGSNTAAAGRLWCIQQPGTAIYLPAHWAHGTLSLEESLGVGGFLRDSEGLGLHMQLLHAPLGMGSLQNAIAAHRDWYSRLADAFPAQDMREFD</sequence>
<evidence type="ECO:0000256" key="1">
    <source>
        <dbReference type="PROSITE-ProRule" id="PRU00023"/>
    </source>
</evidence>
<feature type="domain" description="JmjC" evidence="3">
    <location>
        <begin position="716"/>
        <end position="880"/>
    </location>
</feature>
<dbReference type="InterPro" id="IPR036770">
    <property type="entry name" value="Ankyrin_rpt-contain_sf"/>
</dbReference>
<feature type="region of interest" description="Disordered" evidence="2">
    <location>
        <begin position="796"/>
        <end position="824"/>
    </location>
</feature>
<evidence type="ECO:0000313" key="4">
    <source>
        <dbReference type="EMBL" id="KAL1523316.1"/>
    </source>
</evidence>
<protein>
    <recommendedName>
        <fullName evidence="3">JmjC domain-containing protein</fullName>
    </recommendedName>
</protein>
<dbReference type="PROSITE" id="PS51184">
    <property type="entry name" value="JMJC"/>
    <property type="match status" value="1"/>
</dbReference>
<dbReference type="AlphaFoldDB" id="A0AB34JP44"/>
<organism evidence="4 5">
    <name type="scientific">Prymnesium parvum</name>
    <name type="common">Toxic golden alga</name>
    <dbReference type="NCBI Taxonomy" id="97485"/>
    <lineage>
        <taxon>Eukaryota</taxon>
        <taxon>Haptista</taxon>
        <taxon>Haptophyta</taxon>
        <taxon>Prymnesiophyceae</taxon>
        <taxon>Prymnesiales</taxon>
        <taxon>Prymnesiaceae</taxon>
        <taxon>Prymnesium</taxon>
    </lineage>
</organism>
<dbReference type="EMBL" id="JBGBPQ010000006">
    <property type="protein sequence ID" value="KAL1523316.1"/>
    <property type="molecule type" value="Genomic_DNA"/>
</dbReference>
<feature type="compositionally biased region" description="Pro residues" evidence="2">
    <location>
        <begin position="586"/>
        <end position="603"/>
    </location>
</feature>
<feature type="region of interest" description="Disordered" evidence="2">
    <location>
        <begin position="52"/>
        <end position="75"/>
    </location>
</feature>
<feature type="compositionally biased region" description="Pro residues" evidence="2">
    <location>
        <begin position="558"/>
        <end position="578"/>
    </location>
</feature>
<keyword evidence="5" id="KW-1185">Reference proteome</keyword>
<dbReference type="PROSITE" id="PS50297">
    <property type="entry name" value="ANK_REP_REGION"/>
    <property type="match status" value="1"/>
</dbReference>
<evidence type="ECO:0000259" key="3">
    <source>
        <dbReference type="PROSITE" id="PS51184"/>
    </source>
</evidence>
<dbReference type="PROSITE" id="PS50088">
    <property type="entry name" value="ANK_REPEAT"/>
    <property type="match status" value="1"/>
</dbReference>
<evidence type="ECO:0000256" key="2">
    <source>
        <dbReference type="SAM" id="MobiDB-lite"/>
    </source>
</evidence>
<dbReference type="PANTHER" id="PTHR12480">
    <property type="entry name" value="ARGININE DEMETHYLASE AND LYSYL-HYDROXYLASE JMJD"/>
    <property type="match status" value="1"/>
</dbReference>
<dbReference type="Proteomes" id="UP001515480">
    <property type="component" value="Unassembled WGS sequence"/>
</dbReference>
<dbReference type="Pfam" id="PF00023">
    <property type="entry name" value="Ank"/>
    <property type="match status" value="1"/>
</dbReference>
<name>A0AB34JP44_PRYPA</name>
<keyword evidence="1" id="KW-0040">ANK repeat</keyword>
<dbReference type="Gene3D" id="1.25.40.20">
    <property type="entry name" value="Ankyrin repeat-containing domain"/>
    <property type="match status" value="1"/>
</dbReference>
<comment type="caution">
    <text evidence="4">The sequence shown here is derived from an EMBL/GenBank/DDBJ whole genome shotgun (WGS) entry which is preliminary data.</text>
</comment>
<dbReference type="SUPFAM" id="SSF48403">
    <property type="entry name" value="Ankyrin repeat"/>
    <property type="match status" value="1"/>
</dbReference>
<reference evidence="4 5" key="1">
    <citation type="journal article" date="2024" name="Science">
        <title>Giant polyketide synthase enzymes in the biosynthesis of giant marine polyether toxins.</title>
        <authorList>
            <person name="Fallon T.R."/>
            <person name="Shende V.V."/>
            <person name="Wierzbicki I.H."/>
            <person name="Pendleton A.L."/>
            <person name="Watervoot N.F."/>
            <person name="Auber R.P."/>
            <person name="Gonzalez D.J."/>
            <person name="Wisecaver J.H."/>
            <person name="Moore B.S."/>
        </authorList>
    </citation>
    <scope>NUCLEOTIDE SEQUENCE [LARGE SCALE GENOMIC DNA]</scope>
    <source>
        <strain evidence="4 5">12B1</strain>
    </source>
</reference>
<proteinExistence type="predicted"/>
<dbReference type="InterPro" id="IPR002110">
    <property type="entry name" value="Ankyrin_rpt"/>
</dbReference>
<gene>
    <name evidence="4" type="ORF">AB1Y20_018262</name>
</gene>
<dbReference type="Gene3D" id="2.60.120.650">
    <property type="entry name" value="Cupin"/>
    <property type="match status" value="1"/>
</dbReference>
<dbReference type="SUPFAM" id="SSF51197">
    <property type="entry name" value="Clavaminate synthase-like"/>
    <property type="match status" value="1"/>
</dbReference>
<feature type="compositionally biased region" description="Pro residues" evidence="2">
    <location>
        <begin position="61"/>
        <end position="73"/>
    </location>
</feature>
<feature type="repeat" description="ANK" evidence="1">
    <location>
        <begin position="481"/>
        <end position="513"/>
    </location>
</feature>
<feature type="region of interest" description="Disordered" evidence="2">
    <location>
        <begin position="549"/>
        <end position="605"/>
    </location>
</feature>
<dbReference type="SMART" id="SM00248">
    <property type="entry name" value="ANK"/>
    <property type="match status" value="2"/>
</dbReference>
<dbReference type="InterPro" id="IPR003347">
    <property type="entry name" value="JmjC_dom"/>
</dbReference>